<dbReference type="RefSeq" id="WP_160972997.1">
    <property type="nucleotide sequence ID" value="NZ_WWEN01000003.1"/>
</dbReference>
<feature type="domain" description="Putative Flp pilus-assembly TadG-like N-terminal" evidence="2">
    <location>
        <begin position="10"/>
        <end position="56"/>
    </location>
</feature>
<protein>
    <recommendedName>
        <fullName evidence="2">Putative Flp pilus-assembly TadG-like N-terminal domain-containing protein</fullName>
    </recommendedName>
</protein>
<sequence length="552" mass="58685">MKRFYAAQDGYVLILSLLILPVFLVFGLLLIDIGRGNNAQGDLQAAADSVALAGARELDGGADAITRAQSAMAQVTNSVSMLAHRGSDVHIGLTYADAEGNAFTVFFLDDIPELDTSPIDAAWITAHATNVGSDAEYVYVQAQSRDLDTIFFADIRNPEQLTVPVGATAVATYVAAICRIPPLYICNPFEYDSNGTYVGDQLQENFRRGDLHGRLFRLHPAGNQTASPGNFGFLQVNGSSSANAIRDIFAGADNPTCYDADTVTTKPGAATSISQGINVRFDIYEGTFSHYNNNSFPVPPALNVRKGYAPDEIGNSGNYDYCDITAGDDHFNPTLGDDGIDNGVYSFEDNSIMAQPNEGVPGSYIGSGDWHLQRYLEEVYLDDNGGELSASEVATVLASIPSSFDPLPAGSEGVPGPSRFDTYLYEQVAGSDPRSPTGRLIDLASAAGELGRAQCMAGSNDPDMAPIASDPVNYIDRRITYAAIIDCGEGAAEGGGVNTYNVNSYASIFLTRPMENNGSADGTIDVEIIDITGWGGNGSLESVLREEAVLVR</sequence>
<accession>A0A6L8LGQ7</accession>
<comment type="caution">
    <text evidence="3">The sequence shown here is derived from an EMBL/GenBank/DDBJ whole genome shotgun (WGS) entry which is preliminary data.</text>
</comment>
<dbReference type="InterPro" id="IPR028087">
    <property type="entry name" value="Tad_N"/>
</dbReference>
<proteinExistence type="predicted"/>
<dbReference type="EMBL" id="WWEN01000003">
    <property type="protein sequence ID" value="MYM55297.1"/>
    <property type="molecule type" value="Genomic_DNA"/>
</dbReference>
<keyword evidence="4" id="KW-1185">Reference proteome</keyword>
<evidence type="ECO:0000259" key="2">
    <source>
        <dbReference type="Pfam" id="PF13400"/>
    </source>
</evidence>
<evidence type="ECO:0000313" key="3">
    <source>
        <dbReference type="EMBL" id="MYM55297.1"/>
    </source>
</evidence>
<reference evidence="3 4" key="1">
    <citation type="submission" date="2020-01" db="EMBL/GenBank/DDBJ databases">
        <authorList>
            <person name="Chen S."/>
        </authorList>
    </citation>
    <scope>NUCLEOTIDE SEQUENCE [LARGE SCALE GENOMIC DNA]</scope>
    <source>
        <strain evidence="3 4">GS-10</strain>
    </source>
</reference>
<dbReference type="AlphaFoldDB" id="A0A6L8LGQ7"/>
<name>A0A6L8LGQ7_9RHOB</name>
<feature type="transmembrane region" description="Helical" evidence="1">
    <location>
        <begin position="12"/>
        <end position="31"/>
    </location>
</feature>
<evidence type="ECO:0000256" key="1">
    <source>
        <dbReference type="SAM" id="Phobius"/>
    </source>
</evidence>
<evidence type="ECO:0000313" key="4">
    <source>
        <dbReference type="Proteomes" id="UP000479043"/>
    </source>
</evidence>
<gene>
    <name evidence="3" type="ORF">GR167_08270</name>
</gene>
<keyword evidence="1" id="KW-1133">Transmembrane helix</keyword>
<keyword evidence="1" id="KW-0812">Transmembrane</keyword>
<keyword evidence="1" id="KW-0472">Membrane</keyword>
<organism evidence="3 4">
    <name type="scientific">Thalassovita mangrovi</name>
    <dbReference type="NCBI Taxonomy" id="2692236"/>
    <lineage>
        <taxon>Bacteria</taxon>
        <taxon>Pseudomonadati</taxon>
        <taxon>Pseudomonadota</taxon>
        <taxon>Alphaproteobacteria</taxon>
        <taxon>Rhodobacterales</taxon>
        <taxon>Roseobacteraceae</taxon>
        <taxon>Thalassovita</taxon>
    </lineage>
</organism>
<dbReference type="Proteomes" id="UP000479043">
    <property type="component" value="Unassembled WGS sequence"/>
</dbReference>
<dbReference type="Pfam" id="PF13400">
    <property type="entry name" value="Tad"/>
    <property type="match status" value="1"/>
</dbReference>